<organism evidence="15 16">
    <name type="scientific">Piliocolobus tephrosceles</name>
    <name type="common">Ugandan red Colobus</name>
    <dbReference type="NCBI Taxonomy" id="591936"/>
    <lineage>
        <taxon>Eukaryota</taxon>
        <taxon>Metazoa</taxon>
        <taxon>Chordata</taxon>
        <taxon>Craniata</taxon>
        <taxon>Vertebrata</taxon>
        <taxon>Euteleostomi</taxon>
        <taxon>Mammalia</taxon>
        <taxon>Eutheria</taxon>
        <taxon>Euarchontoglires</taxon>
        <taxon>Primates</taxon>
        <taxon>Haplorrhini</taxon>
        <taxon>Catarrhini</taxon>
        <taxon>Cercopithecidae</taxon>
        <taxon>Colobinae</taxon>
        <taxon>Piliocolobus</taxon>
    </lineage>
</organism>
<accession>A0A8C9GZE2</accession>
<comment type="catalytic activity">
    <reaction evidence="1">
        <text>Exonucleolytic cleavage in the 3'- to 5'-direction to yield nucleoside 5'-phosphates.</text>
        <dbReference type="EC" id="3.1.11.2"/>
    </reaction>
</comment>
<evidence type="ECO:0000256" key="6">
    <source>
        <dbReference type="ARBA" id="ARBA00022842"/>
    </source>
</evidence>
<feature type="binding site" evidence="10">
    <location>
        <position position="551"/>
    </location>
    <ligand>
        <name>Mg(2+)</name>
        <dbReference type="ChEBI" id="CHEBI:18420"/>
        <label>1</label>
    </ligand>
</feature>
<keyword evidence="16" id="KW-1185">Reference proteome</keyword>
<proteinExistence type="inferred from homology"/>
<keyword evidence="7" id="KW-0233">DNA recombination</keyword>
<reference evidence="15" key="1">
    <citation type="submission" date="2025-08" db="UniProtKB">
        <authorList>
            <consortium name="Ensembl"/>
        </authorList>
    </citation>
    <scope>IDENTIFICATION</scope>
</reference>
<feature type="compositionally biased region" description="Low complexity" evidence="13">
    <location>
        <begin position="86"/>
        <end position="112"/>
    </location>
</feature>
<evidence type="ECO:0000256" key="11">
    <source>
        <dbReference type="PIRSR" id="PIRSR604808-3"/>
    </source>
</evidence>
<dbReference type="InterPro" id="IPR004808">
    <property type="entry name" value="AP_endonuc_1"/>
</dbReference>
<feature type="binding site" evidence="10">
    <location>
        <position position="419"/>
    </location>
    <ligand>
        <name>Mg(2+)</name>
        <dbReference type="ChEBI" id="CHEBI:18420"/>
        <label>1</label>
    </ligand>
</feature>
<keyword evidence="12" id="KW-0540">Nuclease</keyword>
<feature type="site" description="Transition state stabilizer" evidence="11">
    <location>
        <position position="421"/>
    </location>
</feature>
<name>A0A8C9GZE2_9PRIM</name>
<evidence type="ECO:0000256" key="13">
    <source>
        <dbReference type="SAM" id="MobiDB-lite"/>
    </source>
</evidence>
<dbReference type="SUPFAM" id="SSF56219">
    <property type="entry name" value="DNase I-like"/>
    <property type="match status" value="1"/>
</dbReference>
<sequence>MKFKNTINILLLHNRVNYLNKIKKNRLQAYFFETYKSKVNMMEDIELKRKRQSDNKNINMVTEHDGLEEKTKKMKLNLSNNEGSLNTNNITNHTLANNNNNNTNDNDIGRNNQTNDGGTKLVSINGENKNNHKTDQRENITNNVNDEAMIKQSDVSVKAESNKNDVSNQVVTVLKVDIGKDTYEGIQKKVKEESSEVKQKNNEKIKVEHYDDVQKDSCNNKVETISNDVKIIVTWNVNSITVRCKNKQKWKEFLNFFYNINADVLCIQEVRLPAKVVSSNGKNKHDDTHDRSKIKNSDKKSLADYEVMTKLLETDFKDYNAYFSLANIKYSGQLLLVKKGINVKSVRYNLQFDTDANIHNDEGRIILIELDSFYILSTYSPNNGFTKDKFERRRLFDKQLEDFFFLLKQQKKKIIWTGDLNLAPEDIDLSHPAELRRMKKGNVPKEFIGIPGSTDFERRNFQKILKAGDLIDSYRYLNNKQKGIYNNSNKFEKADINDNIYTWRCPFQLGKSSNKGMRIDHFIVSSELIDYVYDVKIHGYSVHHKNFFGSDHCPVILCLKRNV</sequence>
<keyword evidence="12" id="KW-0496">Mitochondrion</keyword>
<keyword evidence="6 10" id="KW-0460">Magnesium</keyword>
<evidence type="ECO:0000256" key="8">
    <source>
        <dbReference type="ARBA" id="ARBA00023204"/>
    </source>
</evidence>
<dbReference type="Gene3D" id="3.60.10.10">
    <property type="entry name" value="Endonuclease/exonuclease/phosphatase"/>
    <property type="match status" value="1"/>
</dbReference>
<protein>
    <recommendedName>
        <fullName evidence="12">DNA-(apurinic or apyrimidinic site) endonuclease</fullName>
        <ecNumber evidence="12">3.1.-.-</ecNumber>
    </recommendedName>
</protein>
<comment type="similarity">
    <text evidence="2 12">Belongs to the DNA repair enzymes AP/ExoA family.</text>
</comment>
<feature type="binding site" evidence="10">
    <location>
        <position position="238"/>
    </location>
    <ligand>
        <name>Mg(2+)</name>
        <dbReference type="ChEBI" id="CHEBI:18420"/>
        <label>1</label>
    </ligand>
</feature>
<feature type="active site" description="Proton acceptor" evidence="9">
    <location>
        <position position="552"/>
    </location>
</feature>
<comment type="function">
    <text evidence="12">Initiates repair of AP sites in DNA by catalyzing hydrolytic incision of the phosphodiester backbone immediately adjacent to the damage, generating a single-strand break with 5'-deoxyribose phosphate and 3'-hydroxyl ends.</text>
</comment>
<feature type="region of interest" description="Disordered" evidence="13">
    <location>
        <begin position="79"/>
        <end position="137"/>
    </location>
</feature>
<keyword evidence="4 12" id="KW-0227">DNA damage</keyword>
<dbReference type="PROSITE" id="PS51435">
    <property type="entry name" value="AP_NUCLEASE_F1_4"/>
    <property type="match status" value="1"/>
</dbReference>
<dbReference type="PANTHER" id="PTHR22748">
    <property type="entry name" value="AP ENDONUCLEASE"/>
    <property type="match status" value="1"/>
</dbReference>
<feature type="binding site" evidence="10">
    <location>
        <position position="269"/>
    </location>
    <ligand>
        <name>Mg(2+)</name>
        <dbReference type="ChEBI" id="CHEBI:18420"/>
        <label>1</label>
    </ligand>
</feature>
<reference evidence="15" key="2">
    <citation type="submission" date="2025-09" db="UniProtKB">
        <authorList>
            <consortium name="Ensembl"/>
        </authorList>
    </citation>
    <scope>IDENTIFICATION</scope>
</reference>
<evidence type="ECO:0000256" key="3">
    <source>
        <dbReference type="ARBA" id="ARBA00022723"/>
    </source>
</evidence>
<dbReference type="GO" id="GO:0046872">
    <property type="term" value="F:metal ion binding"/>
    <property type="evidence" value="ECO:0007669"/>
    <property type="project" value="UniProtKB-KW"/>
</dbReference>
<dbReference type="GO" id="GO:0003906">
    <property type="term" value="F:DNA-(apurinic or apyrimidinic site) endonuclease activity"/>
    <property type="evidence" value="ECO:0007669"/>
    <property type="project" value="TreeGrafter"/>
</dbReference>
<dbReference type="GO" id="GO:0005634">
    <property type="term" value="C:nucleus"/>
    <property type="evidence" value="ECO:0007669"/>
    <property type="project" value="UniProtKB-SubCell"/>
</dbReference>
<keyword evidence="12" id="KW-0539">Nucleus</keyword>
<evidence type="ECO:0000259" key="14">
    <source>
        <dbReference type="Pfam" id="PF03372"/>
    </source>
</evidence>
<dbReference type="InterPro" id="IPR005135">
    <property type="entry name" value="Endo/exonuclease/phosphatase"/>
</dbReference>
<feature type="binding site" evidence="10">
    <location>
        <position position="421"/>
    </location>
    <ligand>
        <name>Mg(2+)</name>
        <dbReference type="ChEBI" id="CHEBI:18420"/>
        <label>1</label>
    </ligand>
</feature>
<dbReference type="InterPro" id="IPR036691">
    <property type="entry name" value="Endo/exonu/phosph_ase_sf"/>
</dbReference>
<dbReference type="Ensembl" id="ENSPTET00000018181.1">
    <property type="protein sequence ID" value="ENSPTEP00000012062.1"/>
    <property type="gene ID" value="ENSPTEG00000013573.1"/>
</dbReference>
<dbReference type="AlphaFoldDB" id="A0A8C9GZE2"/>
<keyword evidence="12" id="KW-0255">Endonuclease</keyword>
<evidence type="ECO:0000256" key="5">
    <source>
        <dbReference type="ARBA" id="ARBA00022801"/>
    </source>
</evidence>
<keyword evidence="12" id="KW-0238">DNA-binding</keyword>
<keyword evidence="3 10" id="KW-0479">Metal-binding</keyword>
<feature type="domain" description="Endonuclease/exonuclease/phosphatase" evidence="14">
    <location>
        <begin position="233"/>
        <end position="552"/>
    </location>
</feature>
<feature type="active site" description="Proton donor/acceptor" evidence="9">
    <location>
        <position position="419"/>
    </location>
</feature>
<evidence type="ECO:0000256" key="1">
    <source>
        <dbReference type="ARBA" id="ARBA00000493"/>
    </source>
</evidence>
<evidence type="ECO:0000256" key="4">
    <source>
        <dbReference type="ARBA" id="ARBA00022763"/>
    </source>
</evidence>
<comment type="cofactor">
    <cofactor evidence="10 12">
        <name>Mg(2+)</name>
        <dbReference type="ChEBI" id="CHEBI:18420"/>
    </cofactor>
    <cofactor evidence="10 12">
        <name>Mn(2+)</name>
        <dbReference type="ChEBI" id="CHEBI:29035"/>
    </cofactor>
    <text evidence="10 12">Probably binds two magnesium or manganese ions per subunit.</text>
</comment>
<evidence type="ECO:0000256" key="12">
    <source>
        <dbReference type="RuleBase" id="RU362131"/>
    </source>
</evidence>
<dbReference type="NCBIfam" id="TIGR00633">
    <property type="entry name" value="xth"/>
    <property type="match status" value="1"/>
</dbReference>
<dbReference type="PANTHER" id="PTHR22748:SF6">
    <property type="entry name" value="DNA-(APURINIC OR APYRIMIDINIC SITE) ENDONUCLEASE"/>
    <property type="match status" value="1"/>
</dbReference>
<feature type="site" description="Important for catalytic activity" evidence="11">
    <location>
        <position position="520"/>
    </location>
</feature>
<evidence type="ECO:0000256" key="2">
    <source>
        <dbReference type="ARBA" id="ARBA00007092"/>
    </source>
</evidence>
<dbReference type="EC" id="3.1.-.-" evidence="12"/>
<evidence type="ECO:0000313" key="15">
    <source>
        <dbReference type="Ensembl" id="ENSPTEP00000012062.1"/>
    </source>
</evidence>
<dbReference type="GO" id="GO:0005739">
    <property type="term" value="C:mitochondrion"/>
    <property type="evidence" value="ECO:0007669"/>
    <property type="project" value="UniProtKB-SubCell"/>
</dbReference>
<dbReference type="GO" id="GO:0008311">
    <property type="term" value="F:double-stranded DNA 3'-5' DNA exonuclease activity"/>
    <property type="evidence" value="ECO:0007669"/>
    <property type="project" value="UniProtKB-EC"/>
</dbReference>
<dbReference type="GO" id="GO:0008081">
    <property type="term" value="F:phosphoric diester hydrolase activity"/>
    <property type="evidence" value="ECO:0007669"/>
    <property type="project" value="TreeGrafter"/>
</dbReference>
<evidence type="ECO:0000313" key="16">
    <source>
        <dbReference type="Proteomes" id="UP000694416"/>
    </source>
</evidence>
<feature type="active site" evidence="9">
    <location>
        <position position="379"/>
    </location>
</feature>
<feature type="binding site" evidence="10">
    <location>
        <position position="552"/>
    </location>
    <ligand>
        <name>Mg(2+)</name>
        <dbReference type="ChEBI" id="CHEBI:18420"/>
        <label>1</label>
    </ligand>
</feature>
<keyword evidence="12" id="KW-0963">Cytoplasm</keyword>
<keyword evidence="10" id="KW-0464">Manganese</keyword>
<feature type="site" description="Interaction with DNA substrate" evidence="11">
    <location>
        <position position="552"/>
    </location>
</feature>
<evidence type="ECO:0000256" key="7">
    <source>
        <dbReference type="ARBA" id="ARBA00023172"/>
    </source>
</evidence>
<dbReference type="GO" id="GO:0003677">
    <property type="term" value="F:DNA binding"/>
    <property type="evidence" value="ECO:0007669"/>
    <property type="project" value="UniProtKB-KW"/>
</dbReference>
<dbReference type="GO" id="GO:0006284">
    <property type="term" value="P:base-excision repair"/>
    <property type="evidence" value="ECO:0007669"/>
    <property type="project" value="TreeGrafter"/>
</dbReference>
<dbReference type="Pfam" id="PF03372">
    <property type="entry name" value="Exo_endo_phos"/>
    <property type="match status" value="1"/>
</dbReference>
<keyword evidence="5 12" id="KW-0378">Hydrolase</keyword>
<dbReference type="GO" id="GO:0006310">
    <property type="term" value="P:DNA recombination"/>
    <property type="evidence" value="ECO:0007669"/>
    <property type="project" value="UniProtKB-KW"/>
</dbReference>
<evidence type="ECO:0000256" key="10">
    <source>
        <dbReference type="PIRSR" id="PIRSR604808-2"/>
    </source>
</evidence>
<keyword evidence="8 12" id="KW-0234">DNA repair</keyword>
<comment type="subcellular location">
    <subcellularLocation>
        <location evidence="12">Nucleus</location>
    </subcellularLocation>
    <subcellularLocation>
        <location evidence="12">Cytoplasm</location>
    </subcellularLocation>
    <subcellularLocation>
        <location evidence="12">Mitochondrion</location>
    </subcellularLocation>
</comment>
<evidence type="ECO:0000256" key="9">
    <source>
        <dbReference type="PIRSR" id="PIRSR604808-1"/>
    </source>
</evidence>
<dbReference type="Proteomes" id="UP000694416">
    <property type="component" value="Unplaced"/>
</dbReference>